<evidence type="ECO:0000313" key="4">
    <source>
        <dbReference type="Proteomes" id="UP000037035"/>
    </source>
</evidence>
<feature type="compositionally biased region" description="Basic and acidic residues" evidence="1">
    <location>
        <begin position="7"/>
        <end position="23"/>
    </location>
</feature>
<name>A0A0L6UB62_9BASI</name>
<dbReference type="OrthoDB" id="2503705at2759"/>
<accession>A0A0L6UB62</accession>
<dbReference type="AlphaFoldDB" id="A0A0L6UB62"/>
<keyword evidence="4" id="KW-1185">Reference proteome</keyword>
<dbReference type="Proteomes" id="UP000037035">
    <property type="component" value="Unassembled WGS sequence"/>
</dbReference>
<evidence type="ECO:0000256" key="1">
    <source>
        <dbReference type="SAM" id="MobiDB-lite"/>
    </source>
</evidence>
<comment type="caution">
    <text evidence="3">The sequence shown here is derived from an EMBL/GenBank/DDBJ whole genome shotgun (WGS) entry which is preliminary data.</text>
</comment>
<feature type="domain" description="Tet-like 2OG-Fe(II) oxygenase" evidence="2">
    <location>
        <begin position="98"/>
        <end position="307"/>
    </location>
</feature>
<dbReference type="InterPro" id="IPR046798">
    <property type="entry name" value="2OG-FeII_Oxy_6"/>
</dbReference>
<evidence type="ECO:0000259" key="2">
    <source>
        <dbReference type="Pfam" id="PF20515"/>
    </source>
</evidence>
<feature type="region of interest" description="Disordered" evidence="1">
    <location>
        <begin position="1"/>
        <end position="27"/>
    </location>
</feature>
<dbReference type="EMBL" id="LAVV01013272">
    <property type="protein sequence ID" value="KNZ45794.1"/>
    <property type="molecule type" value="Genomic_DNA"/>
</dbReference>
<dbReference type="Pfam" id="PF20515">
    <property type="entry name" value="2OG-FeII_Oxy_6"/>
    <property type="match status" value="1"/>
</dbReference>
<dbReference type="VEuPathDB" id="FungiDB:VP01_77g8"/>
<proteinExistence type="predicted"/>
<evidence type="ECO:0000313" key="3">
    <source>
        <dbReference type="EMBL" id="KNZ45794.1"/>
    </source>
</evidence>
<reference evidence="3 4" key="1">
    <citation type="submission" date="2015-08" db="EMBL/GenBank/DDBJ databases">
        <title>Next Generation Sequencing and Analysis of the Genome of Puccinia sorghi L Schw, the Causal Agent of Maize Common Rust.</title>
        <authorList>
            <person name="Rochi L."/>
            <person name="Burguener G."/>
            <person name="Darino M."/>
            <person name="Turjanski A."/>
            <person name="Kreff E."/>
            <person name="Dieguez M.J."/>
            <person name="Sacco F."/>
        </authorList>
    </citation>
    <scope>NUCLEOTIDE SEQUENCE [LARGE SCALE GENOMIC DNA]</scope>
    <source>
        <strain evidence="3 4">RO10H11247</strain>
    </source>
</reference>
<protein>
    <recommendedName>
        <fullName evidence="2">Tet-like 2OG-Fe(II) oxygenase domain-containing protein</fullName>
    </recommendedName>
</protein>
<gene>
    <name evidence="3" type="ORF">VP01_77g8</name>
</gene>
<sequence length="324" mass="36895">MPTTREAYLKHQSGENRQKRHQNDQNSEWSIRKYAKFELFPHTIKNSKHKPTQAQVARAYPIAKGFKYFEHGKFVILDGDKKDKIIAIIQFTPLENLTPKQAADLNIVTMFVHKCKKFVNSISSGSCCWGGKMCAFGWQKFMDAYKLAGIYLNEANIQAHKEEYKALMNSFSQPSGILGKMFQDMANVSFEQSCELMKTNSIPAFKYLHHQETLGQYDCSPHLKFTTNGFYNSPHCNNKDIQDFDFVVSLPTNISDSTLIKTSDRYTINCGGFVFPDYGFGIDFSEQIGIIQMVWAAKNVRHCTLPALESPSHTCMGMSLQINT</sequence>
<organism evidence="3 4">
    <name type="scientific">Puccinia sorghi</name>
    <dbReference type="NCBI Taxonomy" id="27349"/>
    <lineage>
        <taxon>Eukaryota</taxon>
        <taxon>Fungi</taxon>
        <taxon>Dikarya</taxon>
        <taxon>Basidiomycota</taxon>
        <taxon>Pucciniomycotina</taxon>
        <taxon>Pucciniomycetes</taxon>
        <taxon>Pucciniales</taxon>
        <taxon>Pucciniaceae</taxon>
        <taxon>Puccinia</taxon>
    </lineage>
</organism>